<dbReference type="AlphaFoldDB" id="A0A518E0E7"/>
<dbReference type="KEGG" id="lcre:Pla8534_53790"/>
<dbReference type="Proteomes" id="UP000317648">
    <property type="component" value="Chromosome"/>
</dbReference>
<sequence>MALQIHVAGPVTIQVDAGDGLETLGVCLDQPRLVDRAFYYDVHADSHGGPQGPPIDVQYLGRLMLARLDLSKYDRAVADKVRGRLPGGAAGQVASTEIGTLLLQSESTIRVLLASPNDPYNFPTCIVREAVEITVGAKFSTFSLEFTAYPDPTTGLLYNAETD</sequence>
<reference evidence="1 2" key="1">
    <citation type="submission" date="2019-02" db="EMBL/GenBank/DDBJ databases">
        <title>Deep-cultivation of Planctomycetes and their phenomic and genomic characterization uncovers novel biology.</title>
        <authorList>
            <person name="Wiegand S."/>
            <person name="Jogler M."/>
            <person name="Boedeker C."/>
            <person name="Pinto D."/>
            <person name="Vollmers J."/>
            <person name="Rivas-Marin E."/>
            <person name="Kohn T."/>
            <person name="Peeters S.H."/>
            <person name="Heuer A."/>
            <person name="Rast P."/>
            <person name="Oberbeckmann S."/>
            <person name="Bunk B."/>
            <person name="Jeske O."/>
            <person name="Meyerdierks A."/>
            <person name="Storesund J.E."/>
            <person name="Kallscheuer N."/>
            <person name="Luecker S."/>
            <person name="Lage O.M."/>
            <person name="Pohl T."/>
            <person name="Merkel B.J."/>
            <person name="Hornburger P."/>
            <person name="Mueller R.-W."/>
            <person name="Bruemmer F."/>
            <person name="Labrenz M."/>
            <person name="Spormann A.M."/>
            <person name="Op den Camp H."/>
            <person name="Overmann J."/>
            <person name="Amann R."/>
            <person name="Jetten M.S.M."/>
            <person name="Mascher T."/>
            <person name="Medema M.H."/>
            <person name="Devos D.P."/>
            <person name="Kaster A.-K."/>
            <person name="Ovreas L."/>
            <person name="Rohde M."/>
            <person name="Galperin M.Y."/>
            <person name="Jogler C."/>
        </authorList>
    </citation>
    <scope>NUCLEOTIDE SEQUENCE [LARGE SCALE GENOMIC DNA]</scope>
    <source>
        <strain evidence="1 2">Pla85_3_4</strain>
    </source>
</reference>
<organism evidence="1 2">
    <name type="scientific">Lignipirellula cremea</name>
    <dbReference type="NCBI Taxonomy" id="2528010"/>
    <lineage>
        <taxon>Bacteria</taxon>
        <taxon>Pseudomonadati</taxon>
        <taxon>Planctomycetota</taxon>
        <taxon>Planctomycetia</taxon>
        <taxon>Pirellulales</taxon>
        <taxon>Pirellulaceae</taxon>
        <taxon>Lignipirellula</taxon>
    </lineage>
</organism>
<dbReference type="RefSeq" id="WP_145056299.1">
    <property type="nucleotide sequence ID" value="NZ_CP036433.1"/>
</dbReference>
<accession>A0A518E0E7</accession>
<protein>
    <submittedName>
        <fullName evidence="1">Uncharacterized protein</fullName>
    </submittedName>
</protein>
<gene>
    <name evidence="1" type="ORF">Pla8534_53790</name>
</gene>
<keyword evidence="2" id="KW-1185">Reference proteome</keyword>
<evidence type="ECO:0000313" key="2">
    <source>
        <dbReference type="Proteomes" id="UP000317648"/>
    </source>
</evidence>
<name>A0A518E0E7_9BACT</name>
<evidence type="ECO:0000313" key="1">
    <source>
        <dbReference type="EMBL" id="QDU97531.1"/>
    </source>
</evidence>
<dbReference type="EMBL" id="CP036433">
    <property type="protein sequence ID" value="QDU97531.1"/>
    <property type="molecule type" value="Genomic_DNA"/>
</dbReference>
<proteinExistence type="predicted"/>